<evidence type="ECO:0000259" key="13">
    <source>
        <dbReference type="PROSITE" id="PS50972"/>
    </source>
</evidence>
<evidence type="ECO:0000256" key="3">
    <source>
        <dbReference type="ARBA" id="ARBA00004763"/>
    </source>
</evidence>
<evidence type="ECO:0000313" key="15">
    <source>
        <dbReference type="Proteomes" id="UP000323824"/>
    </source>
</evidence>
<dbReference type="KEGG" id="sper:EW093_04875"/>
<dbReference type="FunFam" id="3.20.20.20:FF:000006">
    <property type="entry name" value="Dihydropteroate synthase"/>
    <property type="match status" value="1"/>
</dbReference>
<accession>A0A5C1QCX9</accession>
<evidence type="ECO:0000256" key="2">
    <source>
        <dbReference type="ARBA" id="ARBA00001946"/>
    </source>
</evidence>
<evidence type="ECO:0000256" key="5">
    <source>
        <dbReference type="ARBA" id="ARBA00012458"/>
    </source>
</evidence>
<dbReference type="GO" id="GO:0046656">
    <property type="term" value="P:folic acid biosynthetic process"/>
    <property type="evidence" value="ECO:0007669"/>
    <property type="project" value="UniProtKB-KW"/>
</dbReference>
<proteinExistence type="inferred from homology"/>
<feature type="domain" description="Pterin-binding" evidence="13">
    <location>
        <begin position="27"/>
        <end position="274"/>
    </location>
</feature>
<evidence type="ECO:0000313" key="14">
    <source>
        <dbReference type="EMBL" id="QEN04062.1"/>
    </source>
</evidence>
<dbReference type="PANTHER" id="PTHR20941:SF1">
    <property type="entry name" value="FOLIC ACID SYNTHESIS PROTEIN FOL1"/>
    <property type="match status" value="1"/>
</dbReference>
<comment type="catalytic activity">
    <reaction evidence="1">
        <text>(7,8-dihydropterin-6-yl)methyl diphosphate + 4-aminobenzoate = 7,8-dihydropteroate + diphosphate</text>
        <dbReference type="Rhea" id="RHEA:19949"/>
        <dbReference type="ChEBI" id="CHEBI:17836"/>
        <dbReference type="ChEBI" id="CHEBI:17839"/>
        <dbReference type="ChEBI" id="CHEBI:33019"/>
        <dbReference type="ChEBI" id="CHEBI:72950"/>
        <dbReference type="EC" id="2.5.1.15"/>
    </reaction>
</comment>
<evidence type="ECO:0000256" key="10">
    <source>
        <dbReference type="ARBA" id="ARBA00022909"/>
    </source>
</evidence>
<dbReference type="GO" id="GO:0046872">
    <property type="term" value="F:metal ion binding"/>
    <property type="evidence" value="ECO:0007669"/>
    <property type="project" value="UniProtKB-KW"/>
</dbReference>
<keyword evidence="15" id="KW-1185">Reference proteome</keyword>
<dbReference type="InterPro" id="IPR000489">
    <property type="entry name" value="Pterin-binding_dom"/>
</dbReference>
<comment type="cofactor">
    <cofactor evidence="2 12">
        <name>Mg(2+)</name>
        <dbReference type="ChEBI" id="CHEBI:18420"/>
    </cofactor>
</comment>
<dbReference type="Proteomes" id="UP000323824">
    <property type="component" value="Chromosome"/>
</dbReference>
<sequence length="282" mass="30980">MRNIRYTKLRSNKIEFKDLTIDFGSRTYIMGILNVTPDSFSDGGEFIGLEEALAQVSKMIGDGADIIDVGGESTRPGFTPISIEEEISRVVPVIKAIKDYFDITISLDTSKAEVAKAGLEAGADLINDVWGLLKDNKLAEVIASYNVPVVLMHNQEDCNYSDDIIREIRKSLRRSIRIALKAGIKKESIILDPGIGFGKTQEQNREVLARLGELNTIGYPLLLGTSRKSIIGSILDIPPKERVEGTLATSTIGISLGADILRVHDVKENKRVALVTDKIVRI</sequence>
<dbReference type="NCBIfam" id="TIGR01496">
    <property type="entry name" value="DHPS"/>
    <property type="match status" value="1"/>
</dbReference>
<evidence type="ECO:0000256" key="4">
    <source>
        <dbReference type="ARBA" id="ARBA00009503"/>
    </source>
</evidence>
<gene>
    <name evidence="14" type="primary">folP</name>
    <name evidence="14" type="ORF">EW093_04875</name>
</gene>
<evidence type="ECO:0000256" key="7">
    <source>
        <dbReference type="ARBA" id="ARBA00022679"/>
    </source>
</evidence>
<dbReference type="GO" id="GO:0046654">
    <property type="term" value="P:tetrahydrofolate biosynthetic process"/>
    <property type="evidence" value="ECO:0007669"/>
    <property type="project" value="UniProtKB-UniPathway"/>
</dbReference>
<dbReference type="InterPro" id="IPR011005">
    <property type="entry name" value="Dihydropteroate_synth-like_sf"/>
</dbReference>
<dbReference type="UniPathway" id="UPA00077">
    <property type="reaction ID" value="UER00156"/>
</dbReference>
<dbReference type="GO" id="GO:0005829">
    <property type="term" value="C:cytosol"/>
    <property type="evidence" value="ECO:0007669"/>
    <property type="project" value="TreeGrafter"/>
</dbReference>
<dbReference type="CDD" id="cd00739">
    <property type="entry name" value="DHPS"/>
    <property type="match status" value="1"/>
</dbReference>
<dbReference type="InterPro" id="IPR006390">
    <property type="entry name" value="DHP_synth_dom"/>
</dbReference>
<protein>
    <recommendedName>
        <fullName evidence="6 12">Dihydropteroate synthase</fullName>
        <shortName evidence="12">DHPS</shortName>
        <ecNumber evidence="5 12">2.5.1.15</ecNumber>
    </recommendedName>
    <alternativeName>
        <fullName evidence="11 12">Dihydropteroate pyrophosphorylase</fullName>
    </alternativeName>
</protein>
<evidence type="ECO:0000256" key="9">
    <source>
        <dbReference type="ARBA" id="ARBA00022842"/>
    </source>
</evidence>
<evidence type="ECO:0000256" key="8">
    <source>
        <dbReference type="ARBA" id="ARBA00022723"/>
    </source>
</evidence>
<dbReference type="PROSITE" id="PS50972">
    <property type="entry name" value="PTERIN_BINDING"/>
    <property type="match status" value="1"/>
</dbReference>
<dbReference type="AlphaFoldDB" id="A0A5C1QCX9"/>
<dbReference type="GO" id="GO:0004156">
    <property type="term" value="F:dihydropteroate synthase activity"/>
    <property type="evidence" value="ECO:0007669"/>
    <property type="project" value="UniProtKB-EC"/>
</dbReference>
<comment type="pathway">
    <text evidence="3 12">Cofactor biosynthesis; tetrahydrofolate biosynthesis; 7,8-dihydrofolate from 2-amino-4-hydroxy-6-hydroxymethyl-7,8-dihydropteridine diphosphate and 4-aminobenzoate: step 1/2.</text>
</comment>
<dbReference type="PANTHER" id="PTHR20941">
    <property type="entry name" value="FOLATE SYNTHESIS PROTEINS"/>
    <property type="match status" value="1"/>
</dbReference>
<reference evidence="14 15" key="2">
    <citation type="submission" date="2019-09" db="EMBL/GenBank/DDBJ databases">
        <title>Complete Genome Sequence and Methylome Analysis of free living Spirochaetas.</title>
        <authorList>
            <person name="Leshcheva N."/>
            <person name="Mikheeva N."/>
        </authorList>
    </citation>
    <scope>NUCLEOTIDE SEQUENCE [LARGE SCALE GENOMIC DNA]</scope>
    <source>
        <strain evidence="14 15">P</strain>
    </source>
</reference>
<dbReference type="SUPFAM" id="SSF51717">
    <property type="entry name" value="Dihydropteroate synthetase-like"/>
    <property type="match status" value="1"/>
</dbReference>
<keyword evidence="7 12" id="KW-0808">Transferase</keyword>
<dbReference type="Pfam" id="PF00809">
    <property type="entry name" value="Pterin_bind"/>
    <property type="match status" value="1"/>
</dbReference>
<comment type="function">
    <text evidence="12">Catalyzes the condensation of para-aminobenzoate (pABA) with 6-hydroxymethyl-7,8-dihydropterin diphosphate (DHPt-PP) to form 7,8-dihydropteroate (H2Pte), the immediate precursor of folate derivatives.</text>
</comment>
<dbReference type="InterPro" id="IPR045031">
    <property type="entry name" value="DHP_synth-like"/>
</dbReference>
<evidence type="ECO:0000256" key="12">
    <source>
        <dbReference type="RuleBase" id="RU361205"/>
    </source>
</evidence>
<comment type="similarity">
    <text evidence="4 12">Belongs to the DHPS family.</text>
</comment>
<reference evidence="14 15" key="1">
    <citation type="submission" date="2019-02" db="EMBL/GenBank/DDBJ databases">
        <authorList>
            <person name="Fomenkov A."/>
            <person name="Dubinina G."/>
            <person name="Grabovich M."/>
            <person name="Vincze T."/>
            <person name="Roberts R.J."/>
        </authorList>
    </citation>
    <scope>NUCLEOTIDE SEQUENCE [LARGE SCALE GENOMIC DNA]</scope>
    <source>
        <strain evidence="14 15">P</strain>
    </source>
</reference>
<evidence type="ECO:0000256" key="6">
    <source>
        <dbReference type="ARBA" id="ARBA00016919"/>
    </source>
</evidence>
<dbReference type="EMBL" id="CP035807">
    <property type="protein sequence ID" value="QEN04062.1"/>
    <property type="molecule type" value="Genomic_DNA"/>
</dbReference>
<organism evidence="14 15">
    <name type="scientific">Thiospirochaeta perfilievii</name>
    <dbReference type="NCBI Taxonomy" id="252967"/>
    <lineage>
        <taxon>Bacteria</taxon>
        <taxon>Pseudomonadati</taxon>
        <taxon>Spirochaetota</taxon>
        <taxon>Spirochaetia</taxon>
        <taxon>Spirochaetales</taxon>
        <taxon>Spirochaetaceae</taxon>
        <taxon>Thiospirochaeta</taxon>
    </lineage>
</organism>
<evidence type="ECO:0000256" key="11">
    <source>
        <dbReference type="ARBA" id="ARBA00030193"/>
    </source>
</evidence>
<dbReference type="EC" id="2.5.1.15" evidence="5 12"/>
<evidence type="ECO:0000256" key="1">
    <source>
        <dbReference type="ARBA" id="ARBA00000012"/>
    </source>
</evidence>
<dbReference type="PROSITE" id="PS00792">
    <property type="entry name" value="DHPS_1"/>
    <property type="match status" value="1"/>
</dbReference>
<dbReference type="RefSeq" id="WP_149567319.1">
    <property type="nucleotide sequence ID" value="NZ_CP035807.1"/>
</dbReference>
<name>A0A5C1QCX9_9SPIO</name>
<dbReference type="OrthoDB" id="9811744at2"/>
<dbReference type="Gene3D" id="3.20.20.20">
    <property type="entry name" value="Dihydropteroate synthase-like"/>
    <property type="match status" value="1"/>
</dbReference>
<keyword evidence="9 12" id="KW-0460">Magnesium</keyword>
<dbReference type="PROSITE" id="PS00793">
    <property type="entry name" value="DHPS_2"/>
    <property type="match status" value="1"/>
</dbReference>
<keyword evidence="10 12" id="KW-0289">Folate biosynthesis</keyword>
<keyword evidence="8 12" id="KW-0479">Metal-binding</keyword>